<reference evidence="1 2" key="1">
    <citation type="submission" date="2024-08" db="EMBL/GenBank/DDBJ databases">
        <authorList>
            <person name="Cucini C."/>
            <person name="Frati F."/>
        </authorList>
    </citation>
    <scope>NUCLEOTIDE SEQUENCE [LARGE SCALE GENOMIC DNA]</scope>
</reference>
<evidence type="ECO:0000313" key="1">
    <source>
        <dbReference type="EMBL" id="CAL8140630.1"/>
    </source>
</evidence>
<name>A0ABP1S1C6_9HEXA</name>
<proteinExistence type="predicted"/>
<keyword evidence="2" id="KW-1185">Reference proteome</keyword>
<accession>A0ABP1S1C6</accession>
<sequence length="232" mass="27522">MFIYKKGNFVEIHILQKGMLVEIHILQKGMFVEIHILQKGMLELWCNENGMKINTEKTKCMYFYKSNDKASKDKCTINPWKPKVYGNEIEVVNSFRYLGIILSSDLKYKSHYKHVENKMNAALGRLHSLRRSFTDNVLKTFLSAFVISILDYGIVAWCVQSESEIDKLQNKISRFIFSFCYSSRNMKKKLSLYKSTDVSSLYKKFELLTIFERKHYMSLKFVYRYRLSIFKP</sequence>
<comment type="caution">
    <text evidence="1">The sequence shown here is derived from an EMBL/GenBank/DDBJ whole genome shotgun (WGS) entry which is preliminary data.</text>
</comment>
<gene>
    <name evidence="1" type="ORF">ODALV1_LOCUS28354</name>
</gene>
<dbReference type="Proteomes" id="UP001642540">
    <property type="component" value="Unassembled WGS sequence"/>
</dbReference>
<evidence type="ECO:0000313" key="2">
    <source>
        <dbReference type="Proteomes" id="UP001642540"/>
    </source>
</evidence>
<dbReference type="PANTHER" id="PTHR33332">
    <property type="entry name" value="REVERSE TRANSCRIPTASE DOMAIN-CONTAINING PROTEIN"/>
    <property type="match status" value="1"/>
</dbReference>
<organism evidence="1 2">
    <name type="scientific">Orchesella dallaii</name>
    <dbReference type="NCBI Taxonomy" id="48710"/>
    <lineage>
        <taxon>Eukaryota</taxon>
        <taxon>Metazoa</taxon>
        <taxon>Ecdysozoa</taxon>
        <taxon>Arthropoda</taxon>
        <taxon>Hexapoda</taxon>
        <taxon>Collembola</taxon>
        <taxon>Entomobryomorpha</taxon>
        <taxon>Entomobryoidea</taxon>
        <taxon>Orchesellidae</taxon>
        <taxon>Orchesellinae</taxon>
        <taxon>Orchesella</taxon>
    </lineage>
</organism>
<dbReference type="EMBL" id="CAXLJM020000139">
    <property type="protein sequence ID" value="CAL8140630.1"/>
    <property type="molecule type" value="Genomic_DNA"/>
</dbReference>
<protein>
    <submittedName>
        <fullName evidence="1">Uncharacterized protein</fullName>
    </submittedName>
</protein>